<dbReference type="InParanoid" id="A0A165D2Z1"/>
<dbReference type="GeneID" id="63826487"/>
<sequence length="97" mass="10480">MYARSDASGHTCVTPGIPPGPSPPYGIAGFVFDCPLLLQRRTDDPATPSLCRTSVGRAALSDRKGDGEEMRAAYDEVVTAGIWILPRHRCRAACIYE</sequence>
<dbReference type="RefSeq" id="XP_040761793.1">
    <property type="nucleotide sequence ID" value="XM_040909458.1"/>
</dbReference>
<organism evidence="1 2">
    <name type="scientific">Laetiporus sulphureus 93-53</name>
    <dbReference type="NCBI Taxonomy" id="1314785"/>
    <lineage>
        <taxon>Eukaryota</taxon>
        <taxon>Fungi</taxon>
        <taxon>Dikarya</taxon>
        <taxon>Basidiomycota</taxon>
        <taxon>Agaricomycotina</taxon>
        <taxon>Agaricomycetes</taxon>
        <taxon>Polyporales</taxon>
        <taxon>Laetiporus</taxon>
    </lineage>
</organism>
<evidence type="ECO:0000313" key="1">
    <source>
        <dbReference type="EMBL" id="KZT04053.1"/>
    </source>
</evidence>
<dbReference type="EMBL" id="KV427639">
    <property type="protein sequence ID" value="KZT04053.1"/>
    <property type="molecule type" value="Genomic_DNA"/>
</dbReference>
<gene>
    <name evidence="1" type="ORF">LAESUDRAFT_728543</name>
</gene>
<name>A0A165D2Z1_9APHY</name>
<keyword evidence="2" id="KW-1185">Reference proteome</keyword>
<proteinExistence type="predicted"/>
<reference evidence="1 2" key="1">
    <citation type="journal article" date="2016" name="Mol. Biol. Evol.">
        <title>Comparative Genomics of Early-Diverging Mushroom-Forming Fungi Provides Insights into the Origins of Lignocellulose Decay Capabilities.</title>
        <authorList>
            <person name="Nagy L.G."/>
            <person name="Riley R."/>
            <person name="Tritt A."/>
            <person name="Adam C."/>
            <person name="Daum C."/>
            <person name="Floudas D."/>
            <person name="Sun H."/>
            <person name="Yadav J.S."/>
            <person name="Pangilinan J."/>
            <person name="Larsson K.H."/>
            <person name="Matsuura K."/>
            <person name="Barry K."/>
            <person name="Labutti K."/>
            <person name="Kuo R."/>
            <person name="Ohm R.A."/>
            <person name="Bhattacharya S.S."/>
            <person name="Shirouzu T."/>
            <person name="Yoshinaga Y."/>
            <person name="Martin F.M."/>
            <person name="Grigoriev I.V."/>
            <person name="Hibbett D.S."/>
        </authorList>
    </citation>
    <scope>NUCLEOTIDE SEQUENCE [LARGE SCALE GENOMIC DNA]</scope>
    <source>
        <strain evidence="1 2">93-53</strain>
    </source>
</reference>
<protein>
    <submittedName>
        <fullName evidence="1">Uncharacterized protein</fullName>
    </submittedName>
</protein>
<accession>A0A165D2Z1</accession>
<evidence type="ECO:0000313" key="2">
    <source>
        <dbReference type="Proteomes" id="UP000076871"/>
    </source>
</evidence>
<dbReference type="Proteomes" id="UP000076871">
    <property type="component" value="Unassembled WGS sequence"/>
</dbReference>
<dbReference type="AlphaFoldDB" id="A0A165D2Z1"/>